<dbReference type="Gene3D" id="1.20.58.530">
    <property type="match status" value="1"/>
</dbReference>
<dbReference type="OrthoDB" id="6108017at2759"/>
<dbReference type="AlphaFoldDB" id="A0A9W7KWC0"/>
<dbReference type="GO" id="GO:0007015">
    <property type="term" value="P:actin filament organization"/>
    <property type="evidence" value="ECO:0007669"/>
    <property type="project" value="TreeGrafter"/>
</dbReference>
<dbReference type="PROSITE" id="PS50096">
    <property type="entry name" value="IQ"/>
    <property type="match status" value="1"/>
</dbReference>
<dbReference type="InterPro" id="IPR027417">
    <property type="entry name" value="P-loop_NTPase"/>
</dbReference>
<dbReference type="InterPro" id="IPR036961">
    <property type="entry name" value="Kinesin_motor_dom_sf"/>
</dbReference>
<dbReference type="PANTHER" id="PTHR13140:SF706">
    <property type="entry name" value="DILUTE CLASS UNCONVENTIONAL MYOSIN, ISOFORM C"/>
    <property type="match status" value="1"/>
</dbReference>
<dbReference type="GO" id="GO:0005524">
    <property type="term" value="F:ATP binding"/>
    <property type="evidence" value="ECO:0007669"/>
    <property type="project" value="UniProtKB-UniRule"/>
</dbReference>
<keyword evidence="2 6" id="KW-0067">ATP-binding</keyword>
<dbReference type="CDD" id="cd00124">
    <property type="entry name" value="MYSc"/>
    <property type="match status" value="1"/>
</dbReference>
<evidence type="ECO:0000259" key="9">
    <source>
        <dbReference type="PROSITE" id="PS51456"/>
    </source>
</evidence>
<feature type="domain" description="Myosin motor" evidence="9">
    <location>
        <begin position="77"/>
        <end position="759"/>
    </location>
</feature>
<dbReference type="Gene3D" id="1.10.10.820">
    <property type="match status" value="1"/>
</dbReference>
<reference evidence="11" key="1">
    <citation type="journal article" date="2023" name="Commun. Biol.">
        <title>Genome analysis of Parmales, the sister group of diatoms, reveals the evolutionary specialization of diatoms from phago-mixotrophs to photoautotrophs.</title>
        <authorList>
            <person name="Ban H."/>
            <person name="Sato S."/>
            <person name="Yoshikawa S."/>
            <person name="Yamada K."/>
            <person name="Nakamura Y."/>
            <person name="Ichinomiya M."/>
            <person name="Sato N."/>
            <person name="Blanc-Mathieu R."/>
            <person name="Endo H."/>
            <person name="Kuwata A."/>
            <person name="Ogata H."/>
        </authorList>
    </citation>
    <scope>NUCLEOTIDE SEQUENCE [LARGE SCALE GENOMIC DNA]</scope>
    <source>
        <strain evidence="11">NIES 3700</strain>
    </source>
</reference>
<dbReference type="EMBL" id="BRXW01000196">
    <property type="protein sequence ID" value="GMI13670.1"/>
    <property type="molecule type" value="Genomic_DNA"/>
</dbReference>
<evidence type="ECO:0000256" key="4">
    <source>
        <dbReference type="ARBA" id="ARBA00023175"/>
    </source>
</evidence>
<dbReference type="GO" id="GO:0000146">
    <property type="term" value="F:microfilament motor activity"/>
    <property type="evidence" value="ECO:0007669"/>
    <property type="project" value="TreeGrafter"/>
</dbReference>
<dbReference type="GO" id="GO:0005737">
    <property type="term" value="C:cytoplasm"/>
    <property type="evidence" value="ECO:0007669"/>
    <property type="project" value="TreeGrafter"/>
</dbReference>
<keyword evidence="4 6" id="KW-0505">Motor protein</keyword>
<dbReference type="Proteomes" id="UP001165122">
    <property type="component" value="Unassembled WGS sequence"/>
</dbReference>
<dbReference type="Gene3D" id="3.40.850.10">
    <property type="entry name" value="Kinesin motor domain"/>
    <property type="match status" value="1"/>
</dbReference>
<keyword evidence="1 6" id="KW-0547">Nucleotide-binding</keyword>
<gene>
    <name evidence="10" type="ORF">TrLO_g8577</name>
</gene>
<feature type="compositionally biased region" description="Gly residues" evidence="8">
    <location>
        <begin position="1183"/>
        <end position="1193"/>
    </location>
</feature>
<evidence type="ECO:0000256" key="1">
    <source>
        <dbReference type="ARBA" id="ARBA00022741"/>
    </source>
</evidence>
<comment type="similarity">
    <text evidence="6">Belongs to the TRAFAC class myosin-kinesin ATPase superfamily. Myosin family.</text>
</comment>
<dbReference type="InterPro" id="IPR001609">
    <property type="entry name" value="Myosin_head_motor_dom-like"/>
</dbReference>
<feature type="region of interest" description="Actin-binding" evidence="6">
    <location>
        <begin position="647"/>
        <end position="669"/>
    </location>
</feature>
<evidence type="ECO:0000256" key="2">
    <source>
        <dbReference type="ARBA" id="ARBA00022840"/>
    </source>
</evidence>
<evidence type="ECO:0000256" key="6">
    <source>
        <dbReference type="PROSITE-ProRule" id="PRU00782"/>
    </source>
</evidence>
<dbReference type="PROSITE" id="PS51456">
    <property type="entry name" value="MYOSIN_MOTOR"/>
    <property type="match status" value="1"/>
</dbReference>
<evidence type="ECO:0000256" key="7">
    <source>
        <dbReference type="SAM" id="Coils"/>
    </source>
</evidence>
<dbReference type="SUPFAM" id="SSF52540">
    <property type="entry name" value="P-loop containing nucleoside triphosphate hydrolases"/>
    <property type="match status" value="1"/>
</dbReference>
<evidence type="ECO:0000256" key="3">
    <source>
        <dbReference type="ARBA" id="ARBA00023123"/>
    </source>
</evidence>
<sequence>MSQQQAVFIQASPPLVWVPALVIGSVDTDMKVCRFCESNADADSPFAEGKEMTVSLKDYPNSTLPLQNIDPLTSKPLILTDLISLPYLNEPSILSNLSLRHKTSQPYTSCGDIILALNPYKRLPLYTPSIMSAINSKYIFNVKESLDPGCSKENETPHVYITSGKAYEELKRTGRNQSILVSGESGAGKTETVKILMSHLSSILPSPSTSLIVKRVLDSNPLLESFGNAKTMRNDNSSRFGKYTQLQFSSGVLVGSECGVYLLEKSRVCGVGGGERGYHVFYQVLDAGEEVKREIGLEGMGGGDFEYVGGEGVGDVIEGETDSEKWKRTYAALQTIGITGDLLISFLKTLSVVLYLGNIKFSSDSSGEGSKVSSDLNRLAGLMEVDVEQLREKVTFRTMTARNDTYKVLLNPQAAKEGVDAFAKELYAKQFLWLVSKINEATSATVSERCGVIGLLDIFGFESFKVNRFEQLCINWCNEKLQQKFTVDVFRSVVQEYESEGIPLATIQFEDNVDVINLIEGRMGAISILNEECVRPKGSDASFVSKLYAMNKNQESDKASAILVQNKRFHSLQFSIQHYAGAVVYDATDFVRKNADTIPVDLVELSRTSFPQIANAFPPAPAPTSTSSRRGSSLIAGTVWSKFRTQLSDLMSDLAKTNTRYIRCIKPNSQKLPHVVDNESTIEQLRCAGVVAAVTISRAAFPNRLLISEVEARFSCLGKVSAVSDLLVAVLGDAEGFEIGATRVYFRTGVLEKLEELRLNKMGEFATKITAVGRMHLARSNFQTMRTGAVLLQALIRCRALESKFASMKAASLLIQCAARSARSRKLLLFKKRAWAATKIRAQYLTSKDLRAFKVSRTAAVALQATMRRVVQQAKFKIALKESKEEKKLENQLIALQKKLAQEEEKRMLAEQRLQVQSASPRPPRPPRTSVDSDEVEQQFVDADGGSSSSGSQHALMHESGKMMEYLRKEVFKIRTQNTTLRTENERLKENNRRLMDANAAAGASFAALNQHSKQLSKNNGKYQQDLAAAKSREQARATQIVELKEELKMQKATYIAEVHSRLQYSKILSVIARTVEDRSDDAHLVDEVNAIVEDCENNYMSGPNGMTMDISKMKTPGRKKKRRSLGMTLGLVSPPPVGRDGESYEDETGVEAMFGNIGKGLRSIFGGGEEERENKNPQVRARGGGSGGGSGSGEDFTLHPFNEP</sequence>
<proteinExistence type="inferred from homology"/>
<feature type="region of interest" description="Disordered" evidence="8">
    <location>
        <begin position="911"/>
        <end position="935"/>
    </location>
</feature>
<keyword evidence="3 6" id="KW-0518">Myosin</keyword>
<feature type="region of interest" description="Disordered" evidence="8">
    <location>
        <begin position="1103"/>
        <end position="1123"/>
    </location>
</feature>
<feature type="region of interest" description="Disordered" evidence="8">
    <location>
        <begin position="1162"/>
        <end position="1205"/>
    </location>
</feature>
<organism evidence="10 11">
    <name type="scientific">Triparma laevis f. longispina</name>
    <dbReference type="NCBI Taxonomy" id="1714387"/>
    <lineage>
        <taxon>Eukaryota</taxon>
        <taxon>Sar</taxon>
        <taxon>Stramenopiles</taxon>
        <taxon>Ochrophyta</taxon>
        <taxon>Bolidophyceae</taxon>
        <taxon>Parmales</taxon>
        <taxon>Triparmaceae</taxon>
        <taxon>Triparma</taxon>
    </lineage>
</organism>
<dbReference type="PRINTS" id="PR00193">
    <property type="entry name" value="MYOSINHEAVY"/>
</dbReference>
<dbReference type="Gene3D" id="1.20.120.720">
    <property type="entry name" value="Myosin VI head, motor domain, U50 subdomain"/>
    <property type="match status" value="1"/>
</dbReference>
<dbReference type="SMART" id="SM00242">
    <property type="entry name" value="MYSc"/>
    <property type="match status" value="1"/>
</dbReference>
<dbReference type="Pfam" id="PF00063">
    <property type="entry name" value="Myosin_head"/>
    <property type="match status" value="1"/>
</dbReference>
<name>A0A9W7KWC0_9STRA</name>
<keyword evidence="7" id="KW-0175">Coiled coil</keyword>
<accession>A0A9W7KWC0</accession>
<keyword evidence="11" id="KW-1185">Reference proteome</keyword>
<dbReference type="GO" id="GO:0016020">
    <property type="term" value="C:membrane"/>
    <property type="evidence" value="ECO:0007669"/>
    <property type="project" value="TreeGrafter"/>
</dbReference>
<feature type="coiled-coil region" evidence="7">
    <location>
        <begin position="978"/>
        <end position="1033"/>
    </location>
</feature>
<dbReference type="PANTHER" id="PTHR13140">
    <property type="entry name" value="MYOSIN"/>
    <property type="match status" value="1"/>
</dbReference>
<keyword evidence="5 6" id="KW-0009">Actin-binding</keyword>
<evidence type="ECO:0000313" key="11">
    <source>
        <dbReference type="Proteomes" id="UP001165122"/>
    </source>
</evidence>
<evidence type="ECO:0000256" key="5">
    <source>
        <dbReference type="ARBA" id="ARBA00023203"/>
    </source>
</evidence>
<feature type="binding site" evidence="6">
    <location>
        <begin position="183"/>
        <end position="190"/>
    </location>
    <ligand>
        <name>ATP</name>
        <dbReference type="ChEBI" id="CHEBI:30616"/>
    </ligand>
</feature>
<evidence type="ECO:0000256" key="8">
    <source>
        <dbReference type="SAM" id="MobiDB-lite"/>
    </source>
</evidence>
<evidence type="ECO:0000313" key="10">
    <source>
        <dbReference type="EMBL" id="GMI13670.1"/>
    </source>
</evidence>
<dbReference type="GO" id="GO:0016459">
    <property type="term" value="C:myosin complex"/>
    <property type="evidence" value="ECO:0007669"/>
    <property type="project" value="UniProtKB-KW"/>
</dbReference>
<comment type="caution">
    <text evidence="10">The sequence shown here is derived from an EMBL/GenBank/DDBJ whole genome shotgun (WGS) entry which is preliminary data.</text>
</comment>
<protein>
    <recommendedName>
        <fullName evidence="9">Myosin motor domain-containing protein</fullName>
    </recommendedName>
</protein>
<dbReference type="Gene3D" id="1.20.5.4820">
    <property type="match status" value="1"/>
</dbReference>
<dbReference type="GO" id="GO:0051015">
    <property type="term" value="F:actin filament binding"/>
    <property type="evidence" value="ECO:0007669"/>
    <property type="project" value="TreeGrafter"/>
</dbReference>